<dbReference type="Gene3D" id="2.60.450.10">
    <property type="entry name" value="Lipopolysaccharide (LPS) transport protein A like domain"/>
    <property type="match status" value="2"/>
</dbReference>
<dbReference type="PANTHER" id="PTHR36504:SF1">
    <property type="entry name" value="LIPOPOLYSACCHARIDE EXPORT SYSTEM PROTEIN LPTA"/>
    <property type="match status" value="1"/>
</dbReference>
<evidence type="ECO:0000256" key="3">
    <source>
        <dbReference type="SAM" id="SignalP"/>
    </source>
</evidence>
<proteinExistence type="predicted"/>
<keyword evidence="6" id="KW-1185">Reference proteome</keyword>
<gene>
    <name evidence="5" type="ORF">QW060_07200</name>
</gene>
<dbReference type="PANTHER" id="PTHR36504">
    <property type="entry name" value="LIPOPOLYSACCHARIDE EXPORT SYSTEM PROTEIN LPTA"/>
    <property type="match status" value="1"/>
</dbReference>
<name>A0ABT8CQZ6_9FLAO</name>
<evidence type="ECO:0000313" key="6">
    <source>
        <dbReference type="Proteomes" id="UP001242368"/>
    </source>
</evidence>
<feature type="compositionally biased region" description="Basic and acidic residues" evidence="2">
    <location>
        <begin position="514"/>
        <end position="534"/>
    </location>
</feature>
<evidence type="ECO:0000256" key="1">
    <source>
        <dbReference type="ARBA" id="ARBA00022729"/>
    </source>
</evidence>
<dbReference type="InterPro" id="IPR052037">
    <property type="entry name" value="LPS_export_LptA"/>
</dbReference>
<organism evidence="5 6">
    <name type="scientific">Paenimyroides ceti</name>
    <dbReference type="NCBI Taxonomy" id="395087"/>
    <lineage>
        <taxon>Bacteria</taxon>
        <taxon>Pseudomonadati</taxon>
        <taxon>Bacteroidota</taxon>
        <taxon>Flavobacteriia</taxon>
        <taxon>Flavobacteriales</taxon>
        <taxon>Flavobacteriaceae</taxon>
        <taxon>Paenimyroides</taxon>
    </lineage>
</organism>
<protein>
    <submittedName>
        <fullName evidence="5">OstA-like protein</fullName>
    </submittedName>
</protein>
<keyword evidence="1 3" id="KW-0732">Signal</keyword>
<dbReference type="Pfam" id="PF13100">
    <property type="entry name" value="OstA_2"/>
    <property type="match status" value="1"/>
</dbReference>
<dbReference type="InterPro" id="IPR005653">
    <property type="entry name" value="OstA-like_N"/>
</dbReference>
<feature type="region of interest" description="Disordered" evidence="2">
    <location>
        <begin position="508"/>
        <end position="556"/>
    </location>
</feature>
<accession>A0ABT8CQZ6</accession>
<dbReference type="RefSeq" id="WP_290362968.1">
    <property type="nucleotide sequence ID" value="NZ_JAUFQU010000001.1"/>
</dbReference>
<dbReference type="EMBL" id="JAUFQU010000001">
    <property type="protein sequence ID" value="MDN3706918.1"/>
    <property type="molecule type" value="Genomic_DNA"/>
</dbReference>
<evidence type="ECO:0000256" key="2">
    <source>
        <dbReference type="SAM" id="MobiDB-lite"/>
    </source>
</evidence>
<reference evidence="6" key="1">
    <citation type="journal article" date="2019" name="Int. J. Syst. Evol. Microbiol.">
        <title>The Global Catalogue of Microorganisms (GCM) 10K type strain sequencing project: providing services to taxonomists for standard genome sequencing and annotation.</title>
        <authorList>
            <consortium name="The Broad Institute Genomics Platform"/>
            <consortium name="The Broad Institute Genome Sequencing Center for Infectious Disease"/>
            <person name="Wu L."/>
            <person name="Ma J."/>
        </authorList>
    </citation>
    <scope>NUCLEOTIDE SEQUENCE [LARGE SCALE GENOMIC DNA]</scope>
    <source>
        <strain evidence="6">CECT 7184</strain>
    </source>
</reference>
<feature type="domain" description="Organic solvent tolerance-like N-terminal" evidence="4">
    <location>
        <begin position="32"/>
        <end position="187"/>
    </location>
</feature>
<comment type="caution">
    <text evidence="5">The sequence shown here is derived from an EMBL/GenBank/DDBJ whole genome shotgun (WGS) entry which is preliminary data.</text>
</comment>
<dbReference type="Proteomes" id="UP001242368">
    <property type="component" value="Unassembled WGS sequence"/>
</dbReference>
<evidence type="ECO:0000259" key="4">
    <source>
        <dbReference type="Pfam" id="PF13100"/>
    </source>
</evidence>
<evidence type="ECO:0000313" key="5">
    <source>
        <dbReference type="EMBL" id="MDN3706918.1"/>
    </source>
</evidence>
<feature type="chain" id="PRO_5047296009" evidence="3">
    <location>
        <begin position="21"/>
        <end position="556"/>
    </location>
</feature>
<feature type="signal peptide" evidence="3">
    <location>
        <begin position="1"/>
        <end position="20"/>
    </location>
</feature>
<sequence>MKKHLFLFVIILLHFLPGNAQTPAPPAPKGKSIEILHADFTDQNQNEIPGALILTGNIEAQQDSMYIYCNKAYFFPNDNYLKLFGNVHIIQNDTLQLNSNYAEYNGKEGIAFASGNVLMTSPDSSLKSEKVYYDKVNGVAYYNDHATIVNKLNTLKSKAGKYYTAEQKYEFRTQVIITNPDTEIKSEHLDYYEIPGHAYLFGPSTIKNKENFIYTENGFYDTRLDIGKLIKNSHIISDNKRIEGDDMFYDKNKSYSRAIHNVKVTDTVNNMIMTSHFAELFKDRDSIYVTDKPLVRMLTENDTTYFHAKRIIVTGPDKERVLTGYHNARLFRTPDMSGKADSLHYDQKIGLAQLIGNPVLFRGESQMTGKLIHLINNPVTEKLDSLKVLTDAFLIEKDSLGAGYNQAKGINLYGKFRDNKLYEVDLVQNAEMIYYVYDEDDELTGIDKSICSRIHLELEDNQITSATRFVNPEGELYPPAEYPESARLFPGFNWRGDEKIMRREDIFPPEENDIGEKAEIDSEKQQKEAEKPMEASDATKNFIRKTKPANVIKNGK</sequence>